<evidence type="ECO:0008006" key="5">
    <source>
        <dbReference type="Google" id="ProtNLM"/>
    </source>
</evidence>
<evidence type="ECO:0000256" key="2">
    <source>
        <dbReference type="SAM" id="Phobius"/>
    </source>
</evidence>
<protein>
    <recommendedName>
        <fullName evidence="5">Integral membrane protein</fullName>
    </recommendedName>
</protein>
<keyword evidence="4" id="KW-1185">Reference proteome</keyword>
<keyword evidence="2" id="KW-1133">Transmembrane helix</keyword>
<reference evidence="4" key="1">
    <citation type="journal article" date="2019" name="Int. J. Syst. Evol. Microbiol.">
        <title>The Global Catalogue of Microorganisms (GCM) 10K type strain sequencing project: providing services to taxonomists for standard genome sequencing and annotation.</title>
        <authorList>
            <consortium name="The Broad Institute Genomics Platform"/>
            <consortium name="The Broad Institute Genome Sequencing Center for Infectious Disease"/>
            <person name="Wu L."/>
            <person name="Ma J."/>
        </authorList>
    </citation>
    <scope>NUCLEOTIDE SEQUENCE [LARGE SCALE GENOMIC DNA]</scope>
    <source>
        <strain evidence="4">JCM 13006</strain>
    </source>
</reference>
<dbReference type="RefSeq" id="WP_345698478.1">
    <property type="nucleotide sequence ID" value="NZ_BAABIS010000001.1"/>
</dbReference>
<feature type="transmembrane region" description="Helical" evidence="2">
    <location>
        <begin position="34"/>
        <end position="52"/>
    </location>
</feature>
<feature type="compositionally biased region" description="Low complexity" evidence="1">
    <location>
        <begin position="69"/>
        <end position="86"/>
    </location>
</feature>
<gene>
    <name evidence="3" type="ORF">GCM10023235_42990</name>
</gene>
<feature type="region of interest" description="Disordered" evidence="1">
    <location>
        <begin position="55"/>
        <end position="105"/>
    </location>
</feature>
<evidence type="ECO:0000313" key="4">
    <source>
        <dbReference type="Proteomes" id="UP001501752"/>
    </source>
</evidence>
<dbReference type="EMBL" id="BAABIS010000001">
    <property type="protein sequence ID" value="GAA4860417.1"/>
    <property type="molecule type" value="Genomic_DNA"/>
</dbReference>
<sequence>MPLSDDQPHTRTRLPVAEQSAHQLSGRQPRPVRTLLTVLGVVTLLVLAISFANRDKADPGRPTGGTGSADRAGAATPAPADTAATGQQPVTTATNGIAGGFPHSDQGAQSAAANYAVALGSADMFRTDPRHTIVTTLADPTVLPQLQSRLDQAFTPETTARFGLDAQGKAPKGLTFVSRTTPVGTKTVNFSDTGTRIEVWCTGLLGLAGQSSTLPVSENWFTLTLTMRWTGSDWKLTDYSRKAGPAPVPGDQQAATSEEITGAVQQFGGFRYAR</sequence>
<dbReference type="Proteomes" id="UP001501752">
    <property type="component" value="Unassembled WGS sequence"/>
</dbReference>
<accession>A0ABP9DYL2</accession>
<name>A0ABP9DYL2_9ACTN</name>
<comment type="caution">
    <text evidence="3">The sequence shown here is derived from an EMBL/GenBank/DDBJ whole genome shotgun (WGS) entry which is preliminary data.</text>
</comment>
<keyword evidence="2" id="KW-0812">Transmembrane</keyword>
<evidence type="ECO:0000313" key="3">
    <source>
        <dbReference type="EMBL" id="GAA4860417.1"/>
    </source>
</evidence>
<keyword evidence="2" id="KW-0472">Membrane</keyword>
<organism evidence="3 4">
    <name type="scientific">Kitasatospora terrestris</name>
    <dbReference type="NCBI Taxonomy" id="258051"/>
    <lineage>
        <taxon>Bacteria</taxon>
        <taxon>Bacillati</taxon>
        <taxon>Actinomycetota</taxon>
        <taxon>Actinomycetes</taxon>
        <taxon>Kitasatosporales</taxon>
        <taxon>Streptomycetaceae</taxon>
        <taxon>Kitasatospora</taxon>
    </lineage>
</organism>
<evidence type="ECO:0000256" key="1">
    <source>
        <dbReference type="SAM" id="MobiDB-lite"/>
    </source>
</evidence>
<feature type="region of interest" description="Disordered" evidence="1">
    <location>
        <begin position="1"/>
        <end position="28"/>
    </location>
</feature>
<proteinExistence type="predicted"/>